<dbReference type="Proteomes" id="UP000179920">
    <property type="component" value="Chromosome XVII"/>
</dbReference>
<proteinExistence type="predicted"/>
<dbReference type="InterPro" id="IPR039703">
    <property type="entry name" value="Nta1"/>
</dbReference>
<dbReference type="PANTHER" id="PTHR11750">
    <property type="entry name" value="PROTEIN N-TERMINAL AMIDASE"/>
    <property type="match status" value="1"/>
</dbReference>
<dbReference type="GO" id="GO:0008418">
    <property type="term" value="F:protein-N-terminal asparagine amidohydrolase activity"/>
    <property type="evidence" value="ECO:0007669"/>
    <property type="project" value="InterPro"/>
</dbReference>
<reference evidence="2" key="1">
    <citation type="submission" date="2016-04" db="EMBL/GenBank/DDBJ databases">
        <authorList>
            <person name="Guldener U."/>
            <person name="Guldener U."/>
        </authorList>
    </citation>
    <scope>NUCLEOTIDE SEQUENCE [LARGE SCALE GENOMIC DNA]</scope>
    <source>
        <strain evidence="2">UB2112</strain>
    </source>
</reference>
<accession>A0A1K0GBE9</accession>
<evidence type="ECO:0000313" key="1">
    <source>
        <dbReference type="EMBL" id="SAM85355.1"/>
    </source>
</evidence>
<dbReference type="AlphaFoldDB" id="A0A1K0GBE9"/>
<dbReference type="PANTHER" id="PTHR11750:SF26">
    <property type="entry name" value="PROTEIN N-TERMINAL AMIDASE"/>
    <property type="match status" value="1"/>
</dbReference>
<evidence type="ECO:0000313" key="2">
    <source>
        <dbReference type="Proteomes" id="UP000179920"/>
    </source>
</evidence>
<dbReference type="GO" id="GO:0070773">
    <property type="term" value="F:protein-N-terminal glutamine amidohydrolase activity"/>
    <property type="evidence" value="ECO:0007669"/>
    <property type="project" value="InterPro"/>
</dbReference>
<organism evidence="1 2">
    <name type="scientific">Ustilago bromivora</name>
    <dbReference type="NCBI Taxonomy" id="307758"/>
    <lineage>
        <taxon>Eukaryota</taxon>
        <taxon>Fungi</taxon>
        <taxon>Dikarya</taxon>
        <taxon>Basidiomycota</taxon>
        <taxon>Ustilaginomycotina</taxon>
        <taxon>Ustilaginomycetes</taxon>
        <taxon>Ustilaginales</taxon>
        <taxon>Ustilaginaceae</taxon>
        <taxon>Ustilago</taxon>
    </lineage>
</organism>
<dbReference type="GO" id="GO:0030163">
    <property type="term" value="P:protein catabolic process"/>
    <property type="evidence" value="ECO:0007669"/>
    <property type="project" value="TreeGrafter"/>
</dbReference>
<name>A0A1K0GBE9_9BASI</name>
<dbReference type="EMBL" id="LT558133">
    <property type="protein sequence ID" value="SAM85355.1"/>
    <property type="molecule type" value="Genomic_DNA"/>
</dbReference>
<dbReference type="OrthoDB" id="201515at2759"/>
<protein>
    <submittedName>
        <fullName evidence="1">Related to NTA1-Amidase</fullName>
    </submittedName>
</protein>
<sequence length="118" mass="12799">MPMAWLLPKHQEPRVDSFPSLSTINYWAMRCLPFFNPQTASTQPSSSATAVGDAAVGDANPLSSKMRYLAATNHVGTEVKPTFAGSSWVLQMKVGQRHLLLDSLGTKKEACLVVTLPP</sequence>
<gene>
    <name evidence="1" type="ORF">UBRO_20897</name>
</gene>